<dbReference type="InterPro" id="IPR011008">
    <property type="entry name" value="Dimeric_a/b-barrel"/>
</dbReference>
<gene>
    <name evidence="3" type="ORF">NA56DRAFT_585532</name>
</gene>
<comment type="subunit">
    <text evidence="1">Homodimer.</text>
</comment>
<protein>
    <submittedName>
        <fullName evidence="3">Stress responsive A/B barrel domain protein</fullName>
    </submittedName>
</protein>
<evidence type="ECO:0000313" key="4">
    <source>
        <dbReference type="Proteomes" id="UP000235672"/>
    </source>
</evidence>
<feature type="domain" description="Stress-response A/B barrel" evidence="2">
    <location>
        <begin position="3"/>
        <end position="105"/>
    </location>
</feature>
<sequence>MGIVHIVMFEFKEEATAGEIADTCNRMLALKDQCLHPTTKTPYVKSGIGGKQNSPEGITGGMTHIFVVEFANEEDRTYYLEKDPVHLAFVKSIGGVVKKAQVVDFTPGVF</sequence>
<reference evidence="3 4" key="1">
    <citation type="submission" date="2016-05" db="EMBL/GenBank/DDBJ databases">
        <title>A degradative enzymes factory behind the ericoid mycorrhizal symbiosis.</title>
        <authorList>
            <consortium name="DOE Joint Genome Institute"/>
            <person name="Martino E."/>
            <person name="Morin E."/>
            <person name="Grelet G."/>
            <person name="Kuo A."/>
            <person name="Kohler A."/>
            <person name="Daghino S."/>
            <person name="Barry K."/>
            <person name="Choi C."/>
            <person name="Cichocki N."/>
            <person name="Clum A."/>
            <person name="Copeland A."/>
            <person name="Hainaut M."/>
            <person name="Haridas S."/>
            <person name="Labutti K."/>
            <person name="Lindquist E."/>
            <person name="Lipzen A."/>
            <person name="Khouja H.-R."/>
            <person name="Murat C."/>
            <person name="Ohm R."/>
            <person name="Olson A."/>
            <person name="Spatafora J."/>
            <person name="Veneault-Fourrey C."/>
            <person name="Henrissat B."/>
            <person name="Grigoriev I."/>
            <person name="Martin F."/>
            <person name="Perotto S."/>
        </authorList>
    </citation>
    <scope>NUCLEOTIDE SEQUENCE [LARGE SCALE GENOMIC DNA]</scope>
    <source>
        <strain evidence="3 4">UAMH 7357</strain>
    </source>
</reference>
<accession>A0A2J6PHB0</accession>
<dbReference type="PANTHER" id="PTHR33178">
    <property type="match status" value="1"/>
</dbReference>
<dbReference type="PANTHER" id="PTHR33178:SF10">
    <property type="entry name" value="STRESS-RESPONSE A_B BARREL DOMAIN-CONTAINING PROTEIN"/>
    <property type="match status" value="1"/>
</dbReference>
<dbReference type="InterPro" id="IPR013097">
    <property type="entry name" value="Dabb"/>
</dbReference>
<evidence type="ECO:0000313" key="3">
    <source>
        <dbReference type="EMBL" id="PMD13410.1"/>
    </source>
</evidence>
<organism evidence="3 4">
    <name type="scientific">Hyaloscypha hepaticicola</name>
    <dbReference type="NCBI Taxonomy" id="2082293"/>
    <lineage>
        <taxon>Eukaryota</taxon>
        <taxon>Fungi</taxon>
        <taxon>Dikarya</taxon>
        <taxon>Ascomycota</taxon>
        <taxon>Pezizomycotina</taxon>
        <taxon>Leotiomycetes</taxon>
        <taxon>Helotiales</taxon>
        <taxon>Hyaloscyphaceae</taxon>
        <taxon>Hyaloscypha</taxon>
    </lineage>
</organism>
<dbReference type="OrthoDB" id="1601230at2759"/>
<dbReference type="Gene3D" id="3.30.70.100">
    <property type="match status" value="1"/>
</dbReference>
<dbReference type="SMART" id="SM00886">
    <property type="entry name" value="Dabb"/>
    <property type="match status" value="1"/>
</dbReference>
<dbReference type="PROSITE" id="PS51502">
    <property type="entry name" value="S_R_A_B_BARREL"/>
    <property type="match status" value="1"/>
</dbReference>
<dbReference type="STRING" id="1745343.A0A2J6PHB0"/>
<evidence type="ECO:0000259" key="2">
    <source>
        <dbReference type="PROSITE" id="PS51502"/>
    </source>
</evidence>
<dbReference type="SUPFAM" id="SSF54909">
    <property type="entry name" value="Dimeric alpha+beta barrel"/>
    <property type="match status" value="1"/>
</dbReference>
<dbReference type="EMBL" id="KZ613531">
    <property type="protein sequence ID" value="PMD13410.1"/>
    <property type="molecule type" value="Genomic_DNA"/>
</dbReference>
<proteinExistence type="predicted"/>
<dbReference type="Pfam" id="PF07876">
    <property type="entry name" value="Dabb"/>
    <property type="match status" value="1"/>
</dbReference>
<dbReference type="InterPro" id="IPR044662">
    <property type="entry name" value="HS1/DABB1-like"/>
</dbReference>
<evidence type="ECO:0000256" key="1">
    <source>
        <dbReference type="ARBA" id="ARBA00011738"/>
    </source>
</evidence>
<dbReference type="Proteomes" id="UP000235672">
    <property type="component" value="Unassembled WGS sequence"/>
</dbReference>
<dbReference type="AlphaFoldDB" id="A0A2J6PHB0"/>
<name>A0A2J6PHB0_9HELO</name>
<keyword evidence="4" id="KW-1185">Reference proteome</keyword>